<protein>
    <submittedName>
        <fullName evidence="1">Uncharacterized protein</fullName>
    </submittedName>
</protein>
<dbReference type="EMBL" id="MT144673">
    <property type="protein sequence ID" value="QJH97088.1"/>
    <property type="molecule type" value="Genomic_DNA"/>
</dbReference>
<sequence>MDEMNISEMLKAAEKANDLRKKETLRLIETGKAACEKIANVSNAGCFGRTIIRVVPTENGDDYDYRLVAEDGQIRIDEGYDFGYEHENIRESYAIAYASETYSKDRIPGPNEYGIPENYRLNLHDWRHSPNAETVSVAYYPDRGDGCAGSAVEVPGHDWFAKLPFHLEEPQSITRSLWIDVVSHLSDLADDMKQREEKKLSYTSSAADLAEKIVTALK</sequence>
<evidence type="ECO:0000313" key="1">
    <source>
        <dbReference type="EMBL" id="QJA50157.1"/>
    </source>
</evidence>
<evidence type="ECO:0000313" key="2">
    <source>
        <dbReference type="EMBL" id="QJH97088.1"/>
    </source>
</evidence>
<proteinExistence type="predicted"/>
<reference evidence="1" key="1">
    <citation type="submission" date="2020-03" db="EMBL/GenBank/DDBJ databases">
        <title>The deep terrestrial virosphere.</title>
        <authorList>
            <person name="Holmfeldt K."/>
            <person name="Nilsson E."/>
            <person name="Simone D."/>
            <person name="Lopez-Fernandez M."/>
            <person name="Wu X."/>
            <person name="de Brujin I."/>
            <person name="Lundin D."/>
            <person name="Andersson A."/>
            <person name="Bertilsson S."/>
            <person name="Dopson M."/>
        </authorList>
    </citation>
    <scope>NUCLEOTIDE SEQUENCE</scope>
    <source>
        <strain evidence="1">TM448A01626</strain>
        <strain evidence="2">TM448B00920</strain>
    </source>
</reference>
<dbReference type="AlphaFoldDB" id="A0A6H1ZS72"/>
<gene>
    <name evidence="1" type="ORF">TM448A01626_0014</name>
    <name evidence="2" type="ORF">TM448B00920_0014</name>
</gene>
<accession>A0A6H1ZS72</accession>
<organism evidence="1">
    <name type="scientific">viral metagenome</name>
    <dbReference type="NCBI Taxonomy" id="1070528"/>
    <lineage>
        <taxon>unclassified sequences</taxon>
        <taxon>metagenomes</taxon>
        <taxon>organismal metagenomes</taxon>
    </lineage>
</organism>
<name>A0A6H1ZS72_9ZZZZ</name>
<dbReference type="EMBL" id="MT144177">
    <property type="protein sequence ID" value="QJA50157.1"/>
    <property type="molecule type" value="Genomic_DNA"/>
</dbReference>